<dbReference type="FunCoup" id="A0A1W4WI36">
    <property type="interactions" value="609"/>
</dbReference>
<feature type="transmembrane region" description="Helical" evidence="8">
    <location>
        <begin position="407"/>
        <end position="430"/>
    </location>
</feature>
<dbReference type="InterPro" id="IPR000560">
    <property type="entry name" value="His_Pase_clade-2"/>
</dbReference>
<evidence type="ECO:0000256" key="2">
    <source>
        <dbReference type="ARBA" id="ARBA00005375"/>
    </source>
</evidence>
<dbReference type="InParanoid" id="A0A1W4WI36"/>
<accession>A0A1W4WI36</accession>
<dbReference type="InterPro" id="IPR050645">
    <property type="entry name" value="Histidine_acid_phosphatase"/>
</dbReference>
<dbReference type="Proteomes" id="UP000192223">
    <property type="component" value="Unplaced"/>
</dbReference>
<evidence type="ECO:0000256" key="3">
    <source>
        <dbReference type="ARBA" id="ARBA00012646"/>
    </source>
</evidence>
<protein>
    <recommendedName>
        <fullName evidence="3">acid phosphatase</fullName>
        <ecNumber evidence="3">3.1.3.2</ecNumber>
    </recommendedName>
</protein>
<organism evidence="10 11">
    <name type="scientific">Agrilus planipennis</name>
    <name type="common">Emerald ash borer</name>
    <name type="synonym">Agrilus marcopoli</name>
    <dbReference type="NCBI Taxonomy" id="224129"/>
    <lineage>
        <taxon>Eukaryota</taxon>
        <taxon>Metazoa</taxon>
        <taxon>Ecdysozoa</taxon>
        <taxon>Arthropoda</taxon>
        <taxon>Hexapoda</taxon>
        <taxon>Insecta</taxon>
        <taxon>Pterygota</taxon>
        <taxon>Neoptera</taxon>
        <taxon>Endopterygota</taxon>
        <taxon>Coleoptera</taxon>
        <taxon>Polyphaga</taxon>
        <taxon>Elateriformia</taxon>
        <taxon>Buprestoidea</taxon>
        <taxon>Buprestidae</taxon>
        <taxon>Agrilinae</taxon>
        <taxon>Agrilus</taxon>
    </lineage>
</organism>
<dbReference type="Pfam" id="PF00328">
    <property type="entry name" value="His_Phos_2"/>
    <property type="match status" value="1"/>
</dbReference>
<dbReference type="STRING" id="224129.A0A1W4WI36"/>
<keyword evidence="6" id="KW-1015">Disulfide bond</keyword>
<proteinExistence type="inferred from homology"/>
<sequence length="453" mass="52515">MSRLCKIVTLSLFIVFSTTLVKCETDFNATGVSELVGVIVIFRHGDRTPVQPYPNDPYKNESLWPVGFGQLTSVGKRRQLRLGQWLRSRYDGFLPDKYSEKDIYVRSTDVDRTLMSAEANLAGLYPPSGDQVWDQGLQWQPIPVHTIPEKEDYVLSGKKPCVKYNRLLRDLLKSPDFVNINRKNHDLYAYLTRYSGSLVNSLETLESLYNTLFIETIFNFTLPNWTVPVYPKKMRPFAELSFATLSFTEDLARLKTGPLITEMVNHFKERISYLERPEENNNEIKNTSVSSNGHFEKIEQPEVKSRKFWIYSAHDITIANVLQSLKLFQYHCPPYASTILIELRSLKSEYFVNIFYKNSTVPQQMKLKDCEFNCPFDKFLKIVEPLVIDAQTWQNECNTEDYDFEPLTIVVLIGLICFIFLSLFALKVCVGSLTDKKEHTKGYPYWRLANEEV</sequence>
<evidence type="ECO:0000256" key="8">
    <source>
        <dbReference type="SAM" id="Phobius"/>
    </source>
</evidence>
<feature type="chain" id="PRO_5010695336" description="acid phosphatase" evidence="9">
    <location>
        <begin position="24"/>
        <end position="453"/>
    </location>
</feature>
<feature type="signal peptide" evidence="9">
    <location>
        <begin position="1"/>
        <end position="23"/>
    </location>
</feature>
<dbReference type="EC" id="3.1.3.2" evidence="3"/>
<keyword evidence="10" id="KW-1185">Reference proteome</keyword>
<keyword evidence="8" id="KW-0472">Membrane</keyword>
<gene>
    <name evidence="11" type="primary">LOC108735885</name>
</gene>
<dbReference type="RefSeq" id="XP_018323599.1">
    <property type="nucleotide sequence ID" value="XM_018468097.1"/>
</dbReference>
<evidence type="ECO:0000313" key="11">
    <source>
        <dbReference type="RefSeq" id="XP_018323599.1"/>
    </source>
</evidence>
<evidence type="ECO:0000256" key="9">
    <source>
        <dbReference type="SAM" id="SignalP"/>
    </source>
</evidence>
<dbReference type="PANTHER" id="PTHR11567">
    <property type="entry name" value="ACID PHOSPHATASE-RELATED"/>
    <property type="match status" value="1"/>
</dbReference>
<dbReference type="CDD" id="cd07061">
    <property type="entry name" value="HP_HAP_like"/>
    <property type="match status" value="1"/>
</dbReference>
<evidence type="ECO:0000256" key="4">
    <source>
        <dbReference type="ARBA" id="ARBA00022729"/>
    </source>
</evidence>
<dbReference type="GeneID" id="108735885"/>
<keyword evidence="5" id="KW-0378">Hydrolase</keyword>
<reference evidence="11" key="1">
    <citation type="submission" date="2025-08" db="UniProtKB">
        <authorList>
            <consortium name="RefSeq"/>
        </authorList>
    </citation>
    <scope>IDENTIFICATION</scope>
    <source>
        <tissue evidence="11">Entire body</tissue>
    </source>
</reference>
<keyword evidence="4 9" id="KW-0732">Signal</keyword>
<dbReference type="InterPro" id="IPR029033">
    <property type="entry name" value="His_PPase_superfam"/>
</dbReference>
<dbReference type="PROSITE" id="PS00616">
    <property type="entry name" value="HIS_ACID_PHOSPHAT_1"/>
    <property type="match status" value="1"/>
</dbReference>
<dbReference type="PANTHER" id="PTHR11567:SF211">
    <property type="entry name" value="PROSTATIC ACID PHOSPHATASE"/>
    <property type="match status" value="1"/>
</dbReference>
<evidence type="ECO:0000256" key="6">
    <source>
        <dbReference type="ARBA" id="ARBA00023157"/>
    </source>
</evidence>
<keyword evidence="8" id="KW-1133">Transmembrane helix</keyword>
<comment type="similarity">
    <text evidence="2">Belongs to the histidine acid phosphatase family.</text>
</comment>
<keyword evidence="7" id="KW-0325">Glycoprotein</keyword>
<dbReference type="Gene3D" id="3.40.50.1240">
    <property type="entry name" value="Phosphoglycerate mutase-like"/>
    <property type="match status" value="1"/>
</dbReference>
<comment type="catalytic activity">
    <reaction evidence="1">
        <text>a phosphate monoester + H2O = an alcohol + phosphate</text>
        <dbReference type="Rhea" id="RHEA:15017"/>
        <dbReference type="ChEBI" id="CHEBI:15377"/>
        <dbReference type="ChEBI" id="CHEBI:30879"/>
        <dbReference type="ChEBI" id="CHEBI:43474"/>
        <dbReference type="ChEBI" id="CHEBI:67140"/>
        <dbReference type="EC" id="3.1.3.2"/>
    </reaction>
</comment>
<evidence type="ECO:0000256" key="5">
    <source>
        <dbReference type="ARBA" id="ARBA00022801"/>
    </source>
</evidence>
<dbReference type="InterPro" id="IPR033379">
    <property type="entry name" value="Acid_Pase_AS"/>
</dbReference>
<name>A0A1W4WI36_AGRPL</name>
<evidence type="ECO:0000313" key="10">
    <source>
        <dbReference type="Proteomes" id="UP000192223"/>
    </source>
</evidence>
<dbReference type="GO" id="GO:0003993">
    <property type="term" value="F:acid phosphatase activity"/>
    <property type="evidence" value="ECO:0007669"/>
    <property type="project" value="UniProtKB-EC"/>
</dbReference>
<keyword evidence="8" id="KW-0812">Transmembrane</keyword>
<evidence type="ECO:0000256" key="7">
    <source>
        <dbReference type="ARBA" id="ARBA00023180"/>
    </source>
</evidence>
<dbReference type="SUPFAM" id="SSF53254">
    <property type="entry name" value="Phosphoglycerate mutase-like"/>
    <property type="match status" value="1"/>
</dbReference>
<dbReference type="AlphaFoldDB" id="A0A1W4WI36"/>
<dbReference type="OrthoDB" id="5821688at2759"/>
<dbReference type="KEGG" id="apln:108735885"/>
<evidence type="ECO:0000256" key="1">
    <source>
        <dbReference type="ARBA" id="ARBA00000032"/>
    </source>
</evidence>